<proteinExistence type="predicted"/>
<name>A0A1I2DR02_9BACT</name>
<reference evidence="2" key="1">
    <citation type="submission" date="2016-10" db="EMBL/GenBank/DDBJ databases">
        <authorList>
            <person name="Varghese N."/>
            <person name="Submissions S."/>
        </authorList>
    </citation>
    <scope>NUCLEOTIDE SEQUENCE [LARGE SCALE GENOMIC DNA]</scope>
    <source>
        <strain evidence="2">ATCC 25963</strain>
    </source>
</reference>
<evidence type="ECO:0000313" key="1">
    <source>
        <dbReference type="EMBL" id="SFE82330.1"/>
    </source>
</evidence>
<dbReference type="AlphaFoldDB" id="A0A1I2DR02"/>
<sequence length="202" mass="22186">MVTPARGTSRPRRESALTSEDLLEQLLSLDPWEATRAAKELQRRKDSSVAPALPKILDARLRIYRRSTQSQSECHAVLDTLQAAAALGALCGDEAGAALFAKLSRLASVRQPWNIACAAAEQLVRFKSERARVERRLLGLLAALRETPGYEGARTVAIAALNALEKIGRLAPLAELRARERSKPIKEALDIMMRNPRRSAAK</sequence>
<keyword evidence="2" id="KW-1185">Reference proteome</keyword>
<accession>A0A1I2DR02</accession>
<dbReference type="Proteomes" id="UP000199400">
    <property type="component" value="Unassembled WGS sequence"/>
</dbReference>
<evidence type="ECO:0000313" key="2">
    <source>
        <dbReference type="Proteomes" id="UP000199400"/>
    </source>
</evidence>
<gene>
    <name evidence="1" type="ORF">SAMN02745121_05657</name>
</gene>
<dbReference type="EMBL" id="FOMX01000020">
    <property type="protein sequence ID" value="SFE82330.1"/>
    <property type="molecule type" value="Genomic_DNA"/>
</dbReference>
<organism evidence="1 2">
    <name type="scientific">Nannocystis exedens</name>
    <dbReference type="NCBI Taxonomy" id="54"/>
    <lineage>
        <taxon>Bacteria</taxon>
        <taxon>Pseudomonadati</taxon>
        <taxon>Myxococcota</taxon>
        <taxon>Polyangia</taxon>
        <taxon>Nannocystales</taxon>
        <taxon>Nannocystaceae</taxon>
        <taxon>Nannocystis</taxon>
    </lineage>
</organism>
<protein>
    <submittedName>
        <fullName evidence="1">Uncharacterized protein</fullName>
    </submittedName>
</protein>